<accession>E3GJN3</accession>
<feature type="region of interest" description="Disordered" evidence="1">
    <location>
        <begin position="15"/>
        <end position="37"/>
    </location>
</feature>
<dbReference type="EMBL" id="CP002273">
    <property type="protein sequence ID" value="ADO35941.1"/>
    <property type="molecule type" value="Genomic_DNA"/>
</dbReference>
<dbReference type="Proteomes" id="UP000006873">
    <property type="component" value="Chromosome"/>
</dbReference>
<sequence length="37" mass="4259">MKKMLLETSPNFISLLQPVSPRYGSTDQNKSMEDSRE</sequence>
<reference key="1">
    <citation type="submission" date="2010-09" db="EMBL/GenBank/DDBJ databases">
        <authorList>
            <person name="Roh H."/>
            <person name="Ko H.-J."/>
            <person name="Kim D."/>
            <person name="Choi D.G."/>
            <person name="Park S."/>
            <person name="Kim S."/>
            <person name="Kim K.H."/>
            <person name="Chang I.S."/>
            <person name="Choi I.-G."/>
        </authorList>
    </citation>
    <scope>NUCLEOTIDE SEQUENCE</scope>
    <source>
        <strain>KIST612</strain>
    </source>
</reference>
<name>E3GJN3_9FIRM</name>
<evidence type="ECO:0000256" key="1">
    <source>
        <dbReference type="SAM" id="MobiDB-lite"/>
    </source>
</evidence>
<evidence type="ECO:0000313" key="2">
    <source>
        <dbReference type="EMBL" id="ADO35941.1"/>
    </source>
</evidence>
<proteinExistence type="predicted"/>
<dbReference type="HOGENOM" id="CLU_3343814_0_0_9"/>
<dbReference type="KEGG" id="elm:ELI_0932"/>
<gene>
    <name evidence="2" type="ordered locus">ELI_0932</name>
</gene>
<reference evidence="2 3" key="2">
    <citation type="journal article" date="2011" name="J. Bacteriol.">
        <title>Complete genome sequence of a carbon monoxide-utilizing acetogen, Eubacterium limosum KIST612.</title>
        <authorList>
            <person name="Roh H."/>
            <person name="Ko H.J."/>
            <person name="Kim D."/>
            <person name="Choi D.G."/>
            <person name="Park S."/>
            <person name="Kim S."/>
            <person name="Chang I.S."/>
            <person name="Choi I.G."/>
        </authorList>
    </citation>
    <scope>NUCLEOTIDE SEQUENCE [LARGE SCALE GENOMIC DNA]</scope>
    <source>
        <strain evidence="2 3">KIST612</strain>
    </source>
</reference>
<keyword evidence="3" id="KW-1185">Reference proteome</keyword>
<protein>
    <submittedName>
        <fullName evidence="2">Uncharacterized protein</fullName>
    </submittedName>
</protein>
<dbReference type="AlphaFoldDB" id="E3GJN3"/>
<organism evidence="2 3">
    <name type="scientific">Eubacterium callanderi</name>
    <dbReference type="NCBI Taxonomy" id="53442"/>
    <lineage>
        <taxon>Bacteria</taxon>
        <taxon>Bacillati</taxon>
        <taxon>Bacillota</taxon>
        <taxon>Clostridia</taxon>
        <taxon>Eubacteriales</taxon>
        <taxon>Eubacteriaceae</taxon>
        <taxon>Eubacterium</taxon>
    </lineage>
</organism>
<evidence type="ECO:0000313" key="3">
    <source>
        <dbReference type="Proteomes" id="UP000006873"/>
    </source>
</evidence>